<evidence type="ECO:0000256" key="4">
    <source>
        <dbReference type="ARBA" id="ARBA00022980"/>
    </source>
</evidence>
<keyword evidence="2 7" id="KW-0699">rRNA-binding</keyword>
<name>A0A5C6CCY6_9BACT</name>
<evidence type="ECO:0000256" key="6">
    <source>
        <dbReference type="ARBA" id="ARBA00035254"/>
    </source>
</evidence>
<dbReference type="InterPro" id="IPR036986">
    <property type="entry name" value="S4_RNA-bd_sf"/>
</dbReference>
<dbReference type="InterPro" id="IPR005709">
    <property type="entry name" value="Ribosomal_uS4_bac-type"/>
</dbReference>
<dbReference type="PANTHER" id="PTHR11831:SF4">
    <property type="entry name" value="SMALL RIBOSOMAL SUBUNIT PROTEIN US4M"/>
    <property type="match status" value="1"/>
</dbReference>
<feature type="domain" description="RNA-binding S4" evidence="8">
    <location>
        <begin position="108"/>
        <end position="164"/>
    </location>
</feature>
<evidence type="ECO:0000256" key="1">
    <source>
        <dbReference type="ARBA" id="ARBA00007465"/>
    </source>
</evidence>
<comment type="subunit">
    <text evidence="7">Part of the 30S ribosomal subunit. Contacts protein S5. The interaction surface between S4 and S5 is involved in control of translational fidelity.</text>
</comment>
<dbReference type="SMART" id="SM01390">
    <property type="entry name" value="Ribosomal_S4"/>
    <property type="match status" value="1"/>
</dbReference>
<dbReference type="OrthoDB" id="9803672at2"/>
<dbReference type="InterPro" id="IPR002942">
    <property type="entry name" value="S4_RNA-bd"/>
</dbReference>
<evidence type="ECO:0000259" key="8">
    <source>
        <dbReference type="SMART" id="SM00363"/>
    </source>
</evidence>
<dbReference type="SUPFAM" id="SSF55174">
    <property type="entry name" value="Alpha-L RNA-binding motif"/>
    <property type="match status" value="1"/>
</dbReference>
<dbReference type="GO" id="GO:0006412">
    <property type="term" value="P:translation"/>
    <property type="evidence" value="ECO:0007669"/>
    <property type="project" value="UniProtKB-UniRule"/>
</dbReference>
<dbReference type="GO" id="GO:0003735">
    <property type="term" value="F:structural constituent of ribosome"/>
    <property type="evidence" value="ECO:0007669"/>
    <property type="project" value="InterPro"/>
</dbReference>
<evidence type="ECO:0000256" key="3">
    <source>
        <dbReference type="ARBA" id="ARBA00022884"/>
    </source>
</evidence>
<keyword evidence="5 7" id="KW-0687">Ribonucleoprotein</keyword>
<dbReference type="EMBL" id="SJPT01000005">
    <property type="protein sequence ID" value="TWU22088.1"/>
    <property type="molecule type" value="Genomic_DNA"/>
</dbReference>
<evidence type="ECO:0000313" key="10">
    <source>
        <dbReference type="EMBL" id="TWU22088.1"/>
    </source>
</evidence>
<dbReference type="Proteomes" id="UP000316304">
    <property type="component" value="Unassembled WGS sequence"/>
</dbReference>
<protein>
    <recommendedName>
        <fullName evidence="6 7">Small ribosomal subunit protein uS4</fullName>
    </recommendedName>
</protein>
<evidence type="ECO:0000259" key="9">
    <source>
        <dbReference type="SMART" id="SM01390"/>
    </source>
</evidence>
<dbReference type="InterPro" id="IPR001912">
    <property type="entry name" value="Ribosomal_uS4_N"/>
</dbReference>
<accession>A0A5C6CCY6</accession>
<evidence type="ECO:0000256" key="2">
    <source>
        <dbReference type="ARBA" id="ARBA00022730"/>
    </source>
</evidence>
<comment type="function">
    <text evidence="7">With S5 and S12 plays an important role in translational accuracy.</text>
</comment>
<dbReference type="SMART" id="SM00363">
    <property type="entry name" value="S4"/>
    <property type="match status" value="1"/>
</dbReference>
<reference evidence="10 11" key="1">
    <citation type="submission" date="2019-02" db="EMBL/GenBank/DDBJ databases">
        <title>Deep-cultivation of Planctomycetes and their phenomic and genomic characterization uncovers novel biology.</title>
        <authorList>
            <person name="Wiegand S."/>
            <person name="Jogler M."/>
            <person name="Boedeker C."/>
            <person name="Pinto D."/>
            <person name="Vollmers J."/>
            <person name="Rivas-Marin E."/>
            <person name="Kohn T."/>
            <person name="Peeters S.H."/>
            <person name="Heuer A."/>
            <person name="Rast P."/>
            <person name="Oberbeckmann S."/>
            <person name="Bunk B."/>
            <person name="Jeske O."/>
            <person name="Meyerdierks A."/>
            <person name="Storesund J.E."/>
            <person name="Kallscheuer N."/>
            <person name="Luecker S."/>
            <person name="Lage O.M."/>
            <person name="Pohl T."/>
            <person name="Merkel B.J."/>
            <person name="Hornburger P."/>
            <person name="Mueller R.-W."/>
            <person name="Bruemmer F."/>
            <person name="Labrenz M."/>
            <person name="Spormann A.M."/>
            <person name="Op Den Camp H."/>
            <person name="Overmann J."/>
            <person name="Amann R."/>
            <person name="Jetten M.S.M."/>
            <person name="Mascher T."/>
            <person name="Medema M.H."/>
            <person name="Devos D.P."/>
            <person name="Kaster A.-K."/>
            <person name="Ovreas L."/>
            <person name="Rohde M."/>
            <person name="Galperin M.Y."/>
            <person name="Jogler C."/>
        </authorList>
    </citation>
    <scope>NUCLEOTIDE SEQUENCE [LARGE SCALE GENOMIC DNA]</scope>
    <source>
        <strain evidence="10 11">Pla52o</strain>
    </source>
</reference>
<dbReference type="NCBIfam" id="NF003717">
    <property type="entry name" value="PRK05327.1"/>
    <property type="match status" value="1"/>
</dbReference>
<organism evidence="10 11">
    <name type="scientific">Novipirellula galeiformis</name>
    <dbReference type="NCBI Taxonomy" id="2528004"/>
    <lineage>
        <taxon>Bacteria</taxon>
        <taxon>Pseudomonadati</taxon>
        <taxon>Planctomycetota</taxon>
        <taxon>Planctomycetia</taxon>
        <taxon>Pirellulales</taxon>
        <taxon>Pirellulaceae</taxon>
        <taxon>Novipirellula</taxon>
    </lineage>
</organism>
<dbReference type="Gene3D" id="1.10.1050.10">
    <property type="entry name" value="Ribosomal Protein S4 Delta 41, Chain A, domain 1"/>
    <property type="match status" value="1"/>
</dbReference>
<dbReference type="HAMAP" id="MF_01306_B">
    <property type="entry name" value="Ribosomal_uS4_B"/>
    <property type="match status" value="1"/>
</dbReference>
<comment type="caution">
    <text evidence="10">The sequence shown here is derived from an EMBL/GenBank/DDBJ whole genome shotgun (WGS) entry which is preliminary data.</text>
</comment>
<dbReference type="GO" id="GO:0042274">
    <property type="term" value="P:ribosomal small subunit biogenesis"/>
    <property type="evidence" value="ECO:0007669"/>
    <property type="project" value="TreeGrafter"/>
</dbReference>
<comment type="function">
    <text evidence="7">One of the primary rRNA binding proteins, it binds directly to 16S rRNA where it nucleates assembly of the body of the 30S subunit.</text>
</comment>
<proteinExistence type="inferred from homology"/>
<dbReference type="Gene3D" id="3.10.290.10">
    <property type="entry name" value="RNA-binding S4 domain"/>
    <property type="match status" value="1"/>
</dbReference>
<evidence type="ECO:0000313" key="11">
    <source>
        <dbReference type="Proteomes" id="UP000316304"/>
    </source>
</evidence>
<evidence type="ECO:0000256" key="7">
    <source>
        <dbReference type="HAMAP-Rule" id="MF_01306"/>
    </source>
</evidence>
<gene>
    <name evidence="7 10" type="primary">rpsD</name>
    <name evidence="10" type="ORF">Pla52o_31360</name>
</gene>
<keyword evidence="3 7" id="KW-0694">RNA-binding</keyword>
<dbReference type="AlphaFoldDB" id="A0A5C6CCY6"/>
<feature type="domain" description="Small ribosomal subunit protein uS4 N-terminal" evidence="9">
    <location>
        <begin position="18"/>
        <end position="107"/>
    </location>
</feature>
<evidence type="ECO:0000256" key="5">
    <source>
        <dbReference type="ARBA" id="ARBA00023274"/>
    </source>
</evidence>
<dbReference type="GO" id="GO:0019843">
    <property type="term" value="F:rRNA binding"/>
    <property type="evidence" value="ECO:0007669"/>
    <property type="project" value="UniProtKB-UniRule"/>
</dbReference>
<keyword evidence="11" id="KW-1185">Reference proteome</keyword>
<sequence length="217" mass="24530">MSQAAFLTQKDRYSDMARYTGPKARINRRLGTLIYETAGAARALDRRNTPPGMHVRGRRPSNYGLALMEKQKIKHYYGLGERQLRRYFDAVSRRSGNTGELLLLMCERRLDNVVRRVGFTKTRPQARQGITHGHFRVNGVKVTKPSYQLRPGDIVEVRGRENLKNLYRGVIANASPDPLDWVTFDSENLKATVLGLPGSSDISLPVDANSVVEFLSR</sequence>
<dbReference type="CDD" id="cd00165">
    <property type="entry name" value="S4"/>
    <property type="match status" value="1"/>
</dbReference>
<dbReference type="Pfam" id="PF01479">
    <property type="entry name" value="S4"/>
    <property type="match status" value="1"/>
</dbReference>
<dbReference type="FunFam" id="3.10.290.10:FF:000001">
    <property type="entry name" value="30S ribosomal protein S4"/>
    <property type="match status" value="1"/>
</dbReference>
<dbReference type="NCBIfam" id="TIGR01017">
    <property type="entry name" value="rpsD_bact"/>
    <property type="match status" value="1"/>
</dbReference>
<dbReference type="GO" id="GO:0015935">
    <property type="term" value="C:small ribosomal subunit"/>
    <property type="evidence" value="ECO:0007669"/>
    <property type="project" value="InterPro"/>
</dbReference>
<dbReference type="PANTHER" id="PTHR11831">
    <property type="entry name" value="30S 40S RIBOSOMAL PROTEIN"/>
    <property type="match status" value="1"/>
</dbReference>
<keyword evidence="4 7" id="KW-0689">Ribosomal protein</keyword>
<dbReference type="Pfam" id="PF00163">
    <property type="entry name" value="Ribosomal_S4"/>
    <property type="match status" value="1"/>
</dbReference>
<dbReference type="PROSITE" id="PS50889">
    <property type="entry name" value="S4"/>
    <property type="match status" value="1"/>
</dbReference>
<dbReference type="InterPro" id="IPR022801">
    <property type="entry name" value="Ribosomal_uS4"/>
</dbReference>
<comment type="similarity">
    <text evidence="1 7">Belongs to the universal ribosomal protein uS4 family.</text>
</comment>